<keyword evidence="1" id="KW-0812">Transmembrane</keyword>
<comment type="caution">
    <text evidence="2">The sequence shown here is derived from an EMBL/GenBank/DDBJ whole genome shotgun (WGS) entry which is preliminary data.</text>
</comment>
<keyword evidence="1" id="KW-0472">Membrane</keyword>
<proteinExistence type="predicted"/>
<evidence type="ECO:0000256" key="1">
    <source>
        <dbReference type="SAM" id="Phobius"/>
    </source>
</evidence>
<dbReference type="EMBL" id="JAXOVC010000007">
    <property type="protein sequence ID" value="KAK4499532.1"/>
    <property type="molecule type" value="Genomic_DNA"/>
</dbReference>
<accession>A0ABR0EDG3</accession>
<feature type="transmembrane region" description="Helical" evidence="1">
    <location>
        <begin position="137"/>
        <end position="163"/>
    </location>
</feature>
<feature type="transmembrane region" description="Helical" evidence="1">
    <location>
        <begin position="108"/>
        <end position="125"/>
    </location>
</feature>
<dbReference type="Proteomes" id="UP001305779">
    <property type="component" value="Unassembled WGS sequence"/>
</dbReference>
<protein>
    <submittedName>
        <fullName evidence="2">Uncharacterized protein</fullName>
    </submittedName>
</protein>
<feature type="transmembrane region" description="Helical" evidence="1">
    <location>
        <begin position="18"/>
        <end position="42"/>
    </location>
</feature>
<keyword evidence="3" id="KW-1185">Reference proteome</keyword>
<evidence type="ECO:0000313" key="2">
    <source>
        <dbReference type="EMBL" id="KAK4499532.1"/>
    </source>
</evidence>
<keyword evidence="1" id="KW-1133">Transmembrane helix</keyword>
<reference evidence="2 3" key="1">
    <citation type="journal article" date="2023" name="G3 (Bethesda)">
        <title>A chromosome-level genome assembly of Zasmidium syzygii isolated from banana leaves.</title>
        <authorList>
            <person name="van Westerhoven A.C."/>
            <person name="Mehrabi R."/>
            <person name="Talebi R."/>
            <person name="Steentjes M.B.F."/>
            <person name="Corcolon B."/>
            <person name="Chong P.A."/>
            <person name="Kema G.H.J."/>
            <person name="Seidl M.F."/>
        </authorList>
    </citation>
    <scope>NUCLEOTIDE SEQUENCE [LARGE SCALE GENOMIC DNA]</scope>
    <source>
        <strain evidence="2 3">P124</strain>
    </source>
</reference>
<evidence type="ECO:0000313" key="3">
    <source>
        <dbReference type="Proteomes" id="UP001305779"/>
    </source>
</evidence>
<gene>
    <name evidence="2" type="ORF">PRZ48_010048</name>
</gene>
<sequence length="260" mass="28563">MASTSASQTIQASRTPSIALSILAFLNLLTPIAAHLGLSILLDRLTNAATKEQVTIAIRESIDKGIENYLFLCILDAFFAHSPISSFISSFCGVSTTTTLLDGFNFRWLFDIGAFFHAGLLLLFCTHDKLEQATGDFSAEALIYSVIADLSLAVAGIELWAWLGNKKLRAWLEKEANTSDLLHRCYQNCRVIASCNAAMLCTQPEVMEGLLPIERMFFKAVGFQLARVAAGALGDQIWKKEVPTNDIQAPKGLEEEEVKR</sequence>
<name>A0ABR0EDG3_ZASCE</name>
<organism evidence="2 3">
    <name type="scientific">Zasmidium cellare</name>
    <name type="common">Wine cellar mold</name>
    <name type="synonym">Racodium cellare</name>
    <dbReference type="NCBI Taxonomy" id="395010"/>
    <lineage>
        <taxon>Eukaryota</taxon>
        <taxon>Fungi</taxon>
        <taxon>Dikarya</taxon>
        <taxon>Ascomycota</taxon>
        <taxon>Pezizomycotina</taxon>
        <taxon>Dothideomycetes</taxon>
        <taxon>Dothideomycetidae</taxon>
        <taxon>Mycosphaerellales</taxon>
        <taxon>Mycosphaerellaceae</taxon>
        <taxon>Zasmidium</taxon>
    </lineage>
</organism>